<dbReference type="EMBL" id="GGEC01091034">
    <property type="protein sequence ID" value="MBX71518.1"/>
    <property type="molecule type" value="Transcribed_RNA"/>
</dbReference>
<evidence type="ECO:0000256" key="1">
    <source>
        <dbReference type="SAM" id="Phobius"/>
    </source>
</evidence>
<sequence>MACTKDRWRSGVHRSRGMLDLTYFLTVALCSSLFTDVLSLPELPFLPFSFSALASATP</sequence>
<reference evidence="2" key="1">
    <citation type="submission" date="2018-02" db="EMBL/GenBank/DDBJ databases">
        <title>Rhizophora mucronata_Transcriptome.</title>
        <authorList>
            <person name="Meera S.P."/>
            <person name="Sreeshan A."/>
            <person name="Augustine A."/>
        </authorList>
    </citation>
    <scope>NUCLEOTIDE SEQUENCE</scope>
    <source>
        <tissue evidence="2">Leaf</tissue>
    </source>
</reference>
<proteinExistence type="predicted"/>
<keyword evidence="1" id="KW-1133">Transmembrane helix</keyword>
<protein>
    <submittedName>
        <fullName evidence="2">Uncharacterized protein</fullName>
    </submittedName>
</protein>
<keyword evidence="1" id="KW-0812">Transmembrane</keyword>
<evidence type="ECO:0000313" key="2">
    <source>
        <dbReference type="EMBL" id="MBX71518.1"/>
    </source>
</evidence>
<name>A0A2P2QX24_RHIMU</name>
<keyword evidence="1" id="KW-0472">Membrane</keyword>
<accession>A0A2P2QX24</accession>
<dbReference type="AlphaFoldDB" id="A0A2P2QX24"/>
<organism evidence="2">
    <name type="scientific">Rhizophora mucronata</name>
    <name type="common">Asiatic mangrove</name>
    <dbReference type="NCBI Taxonomy" id="61149"/>
    <lineage>
        <taxon>Eukaryota</taxon>
        <taxon>Viridiplantae</taxon>
        <taxon>Streptophyta</taxon>
        <taxon>Embryophyta</taxon>
        <taxon>Tracheophyta</taxon>
        <taxon>Spermatophyta</taxon>
        <taxon>Magnoliopsida</taxon>
        <taxon>eudicotyledons</taxon>
        <taxon>Gunneridae</taxon>
        <taxon>Pentapetalae</taxon>
        <taxon>rosids</taxon>
        <taxon>fabids</taxon>
        <taxon>Malpighiales</taxon>
        <taxon>Rhizophoraceae</taxon>
        <taxon>Rhizophora</taxon>
    </lineage>
</organism>
<feature type="transmembrane region" description="Helical" evidence="1">
    <location>
        <begin position="21"/>
        <end position="40"/>
    </location>
</feature>